<organism evidence="3 4">
    <name type="scientific">Pseudomonas fluorescens</name>
    <dbReference type="NCBI Taxonomy" id="294"/>
    <lineage>
        <taxon>Bacteria</taxon>
        <taxon>Pseudomonadati</taxon>
        <taxon>Pseudomonadota</taxon>
        <taxon>Gammaproteobacteria</taxon>
        <taxon>Pseudomonadales</taxon>
        <taxon>Pseudomonadaceae</taxon>
        <taxon>Pseudomonas</taxon>
    </lineage>
</organism>
<feature type="chain" id="PRO_5022799164" description="Secreted protein" evidence="2">
    <location>
        <begin position="38"/>
        <end position="96"/>
    </location>
</feature>
<evidence type="ECO:0008006" key="5">
    <source>
        <dbReference type="Google" id="ProtNLM"/>
    </source>
</evidence>
<reference evidence="3 4" key="1">
    <citation type="submission" date="2019-09" db="EMBL/GenBank/DDBJ databases">
        <authorList>
            <person name="Chandra G."/>
            <person name="Truman W A."/>
        </authorList>
    </citation>
    <scope>NUCLEOTIDE SEQUENCE [LARGE SCALE GENOMIC DNA]</scope>
    <source>
        <strain evidence="3">PS718</strain>
    </source>
</reference>
<evidence type="ECO:0000256" key="2">
    <source>
        <dbReference type="SAM" id="SignalP"/>
    </source>
</evidence>
<gene>
    <name evidence="3" type="ORF">PS718_04190</name>
</gene>
<feature type="signal peptide" evidence="2">
    <location>
        <begin position="1"/>
        <end position="37"/>
    </location>
</feature>
<sequence length="96" mass="10459" precursor="true">MFHLHRMESIMRNRLLRVLLLLKVMVLLSLGTATAWAECEDHDSQAFNGQVGHSGLMLAKSEAEPGDQGQGGTADDDDSMTDEPDSDDPDEGDSQT</sequence>
<feature type="compositionally biased region" description="Acidic residues" evidence="1">
    <location>
        <begin position="74"/>
        <end position="96"/>
    </location>
</feature>
<feature type="region of interest" description="Disordered" evidence="1">
    <location>
        <begin position="58"/>
        <end position="96"/>
    </location>
</feature>
<evidence type="ECO:0000313" key="3">
    <source>
        <dbReference type="EMBL" id="VVO20682.1"/>
    </source>
</evidence>
<accession>A0A5E7E4C9</accession>
<dbReference type="Proteomes" id="UP000325375">
    <property type="component" value="Unassembled WGS sequence"/>
</dbReference>
<keyword evidence="2" id="KW-0732">Signal</keyword>
<dbReference type="EMBL" id="CABVHX010000021">
    <property type="protein sequence ID" value="VVO20682.1"/>
    <property type="molecule type" value="Genomic_DNA"/>
</dbReference>
<dbReference type="AlphaFoldDB" id="A0A5E7E4C9"/>
<name>A0A5E7E4C9_PSEFL</name>
<evidence type="ECO:0000313" key="4">
    <source>
        <dbReference type="Proteomes" id="UP000325375"/>
    </source>
</evidence>
<protein>
    <recommendedName>
        <fullName evidence="5">Secreted protein</fullName>
    </recommendedName>
</protein>
<proteinExistence type="predicted"/>
<evidence type="ECO:0000256" key="1">
    <source>
        <dbReference type="SAM" id="MobiDB-lite"/>
    </source>
</evidence>